<evidence type="ECO:0008006" key="3">
    <source>
        <dbReference type="Google" id="ProtNLM"/>
    </source>
</evidence>
<dbReference type="VEuPathDB" id="FungiDB:RhiirFUN_023231"/>
<accession>A0A2I1HGI4</accession>
<organism evidence="1 2">
    <name type="scientific">Rhizophagus irregularis</name>
    <dbReference type="NCBI Taxonomy" id="588596"/>
    <lineage>
        <taxon>Eukaryota</taxon>
        <taxon>Fungi</taxon>
        <taxon>Fungi incertae sedis</taxon>
        <taxon>Mucoromycota</taxon>
        <taxon>Glomeromycotina</taxon>
        <taxon>Glomeromycetes</taxon>
        <taxon>Glomerales</taxon>
        <taxon>Glomeraceae</taxon>
        <taxon>Rhizophagus</taxon>
    </lineage>
</organism>
<reference evidence="1 2" key="1">
    <citation type="submission" date="2015-10" db="EMBL/GenBank/DDBJ databases">
        <title>Genome analyses suggest a sexual origin of heterokaryosis in a supposedly ancient asexual fungus.</title>
        <authorList>
            <person name="Ropars J."/>
            <person name="Sedzielewska K."/>
            <person name="Noel J."/>
            <person name="Charron P."/>
            <person name="Farinelli L."/>
            <person name="Marton T."/>
            <person name="Kruger M."/>
            <person name="Pelin A."/>
            <person name="Brachmann A."/>
            <person name="Corradi N."/>
        </authorList>
    </citation>
    <scope>NUCLEOTIDE SEQUENCE [LARGE SCALE GENOMIC DNA]</scope>
    <source>
        <strain evidence="1 2">A4</strain>
    </source>
</reference>
<comment type="caution">
    <text evidence="1">The sequence shown here is derived from an EMBL/GenBank/DDBJ whole genome shotgun (WGS) entry which is preliminary data.</text>
</comment>
<sequence length="160" mass="18265">MAFEVAYNKFIAHIPNHPSQPLFNACQVFNPKYIHAGDLLRKNIRQYSVIKEFTNPFCSVERSFSMYNSLLNNDRQNLSKDSLKRLITFTKAEIEARLSITAKFYILNNGQANLAKYILLSFFCPSSSVSFQLSPFPLVSNKSLTFTSLAFGTSFHFLDV</sequence>
<dbReference type="EMBL" id="LLXI01002767">
    <property type="protein sequence ID" value="PKY57930.1"/>
    <property type="molecule type" value="Genomic_DNA"/>
</dbReference>
<proteinExistence type="predicted"/>
<dbReference type="Proteomes" id="UP000234323">
    <property type="component" value="Unassembled WGS sequence"/>
</dbReference>
<dbReference type="AlphaFoldDB" id="A0A2I1HGI4"/>
<protein>
    <recommendedName>
        <fullName evidence="3">HAT C-terminal dimerisation domain-containing protein</fullName>
    </recommendedName>
</protein>
<evidence type="ECO:0000313" key="2">
    <source>
        <dbReference type="Proteomes" id="UP000234323"/>
    </source>
</evidence>
<dbReference type="VEuPathDB" id="FungiDB:FUN_018193"/>
<gene>
    <name evidence="1" type="ORF">RhiirA4_479378</name>
</gene>
<name>A0A2I1HGI4_9GLOM</name>
<keyword evidence="2" id="KW-1185">Reference proteome</keyword>
<evidence type="ECO:0000313" key="1">
    <source>
        <dbReference type="EMBL" id="PKY57930.1"/>
    </source>
</evidence>
<dbReference type="VEuPathDB" id="FungiDB:RhiirA1_476494"/>